<dbReference type="RefSeq" id="WP_271888082.1">
    <property type="nucleotide sequence ID" value="NZ_JAQBIE010000005.1"/>
</dbReference>
<keyword evidence="2" id="KW-1185">Reference proteome</keyword>
<evidence type="ECO:0000313" key="2">
    <source>
        <dbReference type="Proteomes" id="UP001165641"/>
    </source>
</evidence>
<accession>A0ABT4ZE42</accession>
<sequence>MSSQEQARRVASTLLVYVLERPELAAGFLGASGLEVQDLRRLSESGGLDLPLLDYILEDDERVLEAADSLDLRPEDFLRARTAMEGPGGYGWEIG</sequence>
<dbReference type="InterPro" id="IPR021955">
    <property type="entry name" value="DUF3572"/>
</dbReference>
<dbReference type="Pfam" id="PF12096">
    <property type="entry name" value="DUF3572"/>
    <property type="match status" value="1"/>
</dbReference>
<protein>
    <submittedName>
        <fullName evidence="1">DUF3572 family protein</fullName>
    </submittedName>
</protein>
<evidence type="ECO:0000313" key="1">
    <source>
        <dbReference type="EMBL" id="MDB6176955.1"/>
    </source>
</evidence>
<dbReference type="Proteomes" id="UP001165641">
    <property type="component" value="Unassembled WGS sequence"/>
</dbReference>
<comment type="caution">
    <text evidence="1">The sequence shown here is derived from an EMBL/GenBank/DDBJ whole genome shotgun (WGS) entry which is preliminary data.</text>
</comment>
<organism evidence="1 2">
    <name type="scientific">Paracoccus onchidii</name>
    <dbReference type="NCBI Taxonomy" id="3017813"/>
    <lineage>
        <taxon>Bacteria</taxon>
        <taxon>Pseudomonadati</taxon>
        <taxon>Pseudomonadota</taxon>
        <taxon>Alphaproteobacteria</taxon>
        <taxon>Rhodobacterales</taxon>
        <taxon>Paracoccaceae</taxon>
        <taxon>Paracoccus</taxon>
    </lineage>
</organism>
<dbReference type="EMBL" id="JAQBIE010000005">
    <property type="protein sequence ID" value="MDB6176955.1"/>
    <property type="molecule type" value="Genomic_DNA"/>
</dbReference>
<gene>
    <name evidence="1" type="ORF">PAF17_05465</name>
</gene>
<reference evidence="1" key="1">
    <citation type="submission" date="2022-12" db="EMBL/GenBank/DDBJ databases">
        <title>Paracoccus onchidii sp. nov., isolated from a marine invertebrate from the South China Sea.</title>
        <authorList>
            <person name="Xu S."/>
            <person name="Liu Z."/>
            <person name="Xu Y."/>
        </authorList>
    </citation>
    <scope>NUCLEOTIDE SEQUENCE</scope>
    <source>
        <strain evidence="1">Z330</strain>
    </source>
</reference>
<name>A0ABT4ZE42_9RHOB</name>
<proteinExistence type="predicted"/>